<sequence length="700" mass="78461">MDFFEAHEEDESSEEIDLLGNSSRLDTGQPDNTKSNAMDFFGTHEDESTEEIDLLGSSSHETSAKDEKKVDSKVVQQQAMQHATPLGTEPVKKTPRSASLLFKLDELERQWTHQDVSTNKNNNPPERNPIDNLNLFVPQSTAPFSPYANSEISPITWGNSPMMVSVDHGAKLDDDSISTFGSLGSPGIGFAPAPKQLFGQNMTSTARQLQGGHRQSNDDQKPARKPSLFDRLHRGEKRATSATPKNPPTSTTKSVRKLVFGTPNNKKPPTPKPTTSGKPKKAFIFMQRKSKVMPLPPPTSTIPVSQQPTAHSLPQTQRSGSGSASNKKSVFDRLYRNERRSTNLWRDPGAKWGEKYQFIAAGGAAKTSMIPLAGIPATPGVKRKLFLPLSPVPSSPENKKLACLLQNAWRYRQAHSQLIGKLAQQWSVTCYPTDGTVTANRILRLRLGIQARAVAIRRADLSSMGKGTTVGEQEVSFETIQEICFQAWDDDEHVLQKYSVHVQCQAKMIQLLRTWRPEKLAFLLYKCALELSTEYETNNLMHAAAGLLQQWFFSFARKQALSCDDGNNTPQERQQLQSLNWFRNRLEREAGPAVWARFDDAATVIQAAFRMFSAKRYLDLNYSSLAVYRTRRESRQRLREGASLKIQALYRGHHVRRRLGSSTAGIIVEAWTQRKNATKAICVVQSYVRMILKRLPEPED</sequence>
<gene>
    <name evidence="2" type="ORF">SEMRO_37_G023190.1</name>
</gene>
<dbReference type="PROSITE" id="PS50096">
    <property type="entry name" value="IQ"/>
    <property type="match status" value="1"/>
</dbReference>
<feature type="compositionally biased region" description="Basic and acidic residues" evidence="1">
    <location>
        <begin position="215"/>
        <end position="239"/>
    </location>
</feature>
<evidence type="ECO:0000313" key="3">
    <source>
        <dbReference type="Proteomes" id="UP001153069"/>
    </source>
</evidence>
<dbReference type="Gene3D" id="1.20.5.190">
    <property type="match status" value="1"/>
</dbReference>
<feature type="compositionally biased region" description="Basic and acidic residues" evidence="1">
    <location>
        <begin position="62"/>
        <end position="72"/>
    </location>
</feature>
<proteinExistence type="predicted"/>
<organism evidence="2 3">
    <name type="scientific">Seminavis robusta</name>
    <dbReference type="NCBI Taxonomy" id="568900"/>
    <lineage>
        <taxon>Eukaryota</taxon>
        <taxon>Sar</taxon>
        <taxon>Stramenopiles</taxon>
        <taxon>Ochrophyta</taxon>
        <taxon>Bacillariophyta</taxon>
        <taxon>Bacillariophyceae</taxon>
        <taxon>Bacillariophycidae</taxon>
        <taxon>Naviculales</taxon>
        <taxon>Naviculaceae</taxon>
        <taxon>Seminavis</taxon>
    </lineage>
</organism>
<comment type="caution">
    <text evidence="2">The sequence shown here is derived from an EMBL/GenBank/DDBJ whole genome shotgun (WGS) entry which is preliminary data.</text>
</comment>
<feature type="region of interest" description="Disordered" evidence="1">
    <location>
        <begin position="292"/>
        <end position="332"/>
    </location>
</feature>
<keyword evidence="3" id="KW-1185">Reference proteome</keyword>
<evidence type="ECO:0000313" key="2">
    <source>
        <dbReference type="EMBL" id="CAB9498387.1"/>
    </source>
</evidence>
<dbReference type="SMART" id="SM00015">
    <property type="entry name" value="IQ"/>
    <property type="match status" value="2"/>
</dbReference>
<feature type="compositionally biased region" description="Acidic residues" evidence="1">
    <location>
        <begin position="7"/>
        <end position="17"/>
    </location>
</feature>
<feature type="compositionally biased region" description="Polar residues" evidence="1">
    <location>
        <begin position="301"/>
        <end position="328"/>
    </location>
</feature>
<dbReference type="Pfam" id="PF00612">
    <property type="entry name" value="IQ"/>
    <property type="match status" value="2"/>
</dbReference>
<dbReference type="EMBL" id="CAICTM010000037">
    <property type="protein sequence ID" value="CAB9498387.1"/>
    <property type="molecule type" value="Genomic_DNA"/>
</dbReference>
<feature type="compositionally biased region" description="Low complexity" evidence="1">
    <location>
        <begin position="240"/>
        <end position="253"/>
    </location>
</feature>
<feature type="compositionally biased region" description="Polar residues" evidence="1">
    <location>
        <begin position="20"/>
        <end position="36"/>
    </location>
</feature>
<evidence type="ECO:0000256" key="1">
    <source>
        <dbReference type="SAM" id="MobiDB-lite"/>
    </source>
</evidence>
<dbReference type="InterPro" id="IPR000048">
    <property type="entry name" value="IQ_motif_EF-hand-BS"/>
</dbReference>
<dbReference type="AlphaFoldDB" id="A0A9N8H3E1"/>
<dbReference type="Proteomes" id="UP001153069">
    <property type="component" value="Unassembled WGS sequence"/>
</dbReference>
<reference evidence="2" key="1">
    <citation type="submission" date="2020-06" db="EMBL/GenBank/DDBJ databases">
        <authorList>
            <consortium name="Plant Systems Biology data submission"/>
        </authorList>
    </citation>
    <scope>NUCLEOTIDE SEQUENCE</scope>
    <source>
        <strain evidence="2">D6</strain>
    </source>
</reference>
<feature type="region of interest" description="Disordered" evidence="1">
    <location>
        <begin position="204"/>
        <end position="279"/>
    </location>
</feature>
<feature type="region of interest" description="Disordered" evidence="1">
    <location>
        <begin position="1"/>
        <end position="95"/>
    </location>
</feature>
<protein>
    <submittedName>
        <fullName evidence="2">Uncharacterized protein</fullName>
    </submittedName>
</protein>
<accession>A0A9N8H3E1</accession>
<name>A0A9N8H3E1_9STRA</name>